<dbReference type="Gene3D" id="1.10.10.60">
    <property type="entry name" value="Homeodomain-like"/>
    <property type="match status" value="1"/>
</dbReference>
<evidence type="ECO:0000256" key="1">
    <source>
        <dbReference type="ARBA" id="ARBA00023015"/>
    </source>
</evidence>
<dbReference type="SUPFAM" id="SSF46689">
    <property type="entry name" value="Homeodomain-like"/>
    <property type="match status" value="1"/>
</dbReference>
<keyword evidence="6" id="KW-1185">Reference proteome</keyword>
<evidence type="ECO:0000259" key="4">
    <source>
        <dbReference type="PROSITE" id="PS01124"/>
    </source>
</evidence>
<dbReference type="InterPro" id="IPR018060">
    <property type="entry name" value="HTH_AraC"/>
</dbReference>
<dbReference type="Pfam" id="PF20240">
    <property type="entry name" value="DUF6597"/>
    <property type="match status" value="1"/>
</dbReference>
<feature type="domain" description="HTH araC/xylS-type" evidence="4">
    <location>
        <begin position="166"/>
        <end position="264"/>
    </location>
</feature>
<gene>
    <name evidence="5" type="ORF">F3J40_11240</name>
</gene>
<keyword evidence="3" id="KW-0804">Transcription</keyword>
<name>A0ABX0RCQ1_9GAMM</name>
<sequence>MANWNNPLPGTRFCPEQPWFVFNAEGEYSLMVSDNPLISHYYQFSAADMLHNTLAIPDGCVDILFDCDSVNPSARVCGTPLEARHFTLEHAHVYFGVRFAPGVVPRFTGLTAEEMIDGEFMLSELLPEGEAALEAIVKTPDLVEKIATFQRLVLPCVQVSCAALTQSVIQVIRNTNGHLDLAALESRTGYTRRTLQRQFRQDTGMTPKAFSRITRCQSALAVLNQMPHLAFSDLALELGFYDQPHFHREFRKLVNTTPTEYQQRILQERYSTRLCYA</sequence>
<protein>
    <submittedName>
        <fullName evidence="5">AraC family transcriptional regulator</fullName>
    </submittedName>
</protein>
<organism evidence="5 6">
    <name type="scientific">Candidatus Pantoea multigeneris</name>
    <dbReference type="NCBI Taxonomy" id="2608357"/>
    <lineage>
        <taxon>Bacteria</taxon>
        <taxon>Pseudomonadati</taxon>
        <taxon>Pseudomonadota</taxon>
        <taxon>Gammaproteobacteria</taxon>
        <taxon>Enterobacterales</taxon>
        <taxon>Erwiniaceae</taxon>
        <taxon>Pantoea</taxon>
    </lineage>
</organism>
<dbReference type="EMBL" id="VWXF01000004">
    <property type="protein sequence ID" value="NIF22172.1"/>
    <property type="molecule type" value="Genomic_DNA"/>
</dbReference>
<dbReference type="Pfam" id="PF12833">
    <property type="entry name" value="HTH_18"/>
    <property type="match status" value="1"/>
</dbReference>
<proteinExistence type="predicted"/>
<dbReference type="Proteomes" id="UP001515683">
    <property type="component" value="Unassembled WGS sequence"/>
</dbReference>
<evidence type="ECO:0000256" key="3">
    <source>
        <dbReference type="ARBA" id="ARBA00023163"/>
    </source>
</evidence>
<dbReference type="InterPro" id="IPR046532">
    <property type="entry name" value="DUF6597"/>
</dbReference>
<reference evidence="5 6" key="1">
    <citation type="journal article" date="2019" name="bioRxiv">
        <title>Bacteria contribute to plant secondary compound degradation in a generalist herbivore system.</title>
        <authorList>
            <person name="Francoeur C.B."/>
            <person name="Khadempour L."/>
            <person name="Moreira-Soto R.D."/>
            <person name="Gotting K."/>
            <person name="Book A.J."/>
            <person name="Pinto-Tomas A.A."/>
            <person name="Keefover-Ring K."/>
            <person name="Currie C.R."/>
        </authorList>
    </citation>
    <scope>NUCLEOTIDE SEQUENCE [LARGE SCALE GENOMIC DNA]</scope>
    <source>
        <strain evidence="5">Acro-835</strain>
    </source>
</reference>
<keyword evidence="1" id="KW-0805">Transcription regulation</keyword>
<dbReference type="SMART" id="SM00342">
    <property type="entry name" value="HTH_ARAC"/>
    <property type="match status" value="1"/>
</dbReference>
<dbReference type="PROSITE" id="PS01124">
    <property type="entry name" value="HTH_ARAC_FAMILY_2"/>
    <property type="match status" value="1"/>
</dbReference>
<dbReference type="InterPro" id="IPR009057">
    <property type="entry name" value="Homeodomain-like_sf"/>
</dbReference>
<evidence type="ECO:0000313" key="6">
    <source>
        <dbReference type="Proteomes" id="UP001515683"/>
    </source>
</evidence>
<dbReference type="RefSeq" id="WP_167014637.1">
    <property type="nucleotide sequence ID" value="NZ_VWXF01000004.1"/>
</dbReference>
<evidence type="ECO:0000256" key="2">
    <source>
        <dbReference type="ARBA" id="ARBA00023125"/>
    </source>
</evidence>
<comment type="caution">
    <text evidence="5">The sequence shown here is derived from an EMBL/GenBank/DDBJ whole genome shotgun (WGS) entry which is preliminary data.</text>
</comment>
<evidence type="ECO:0000313" key="5">
    <source>
        <dbReference type="EMBL" id="NIF22172.1"/>
    </source>
</evidence>
<accession>A0ABX0RCQ1</accession>
<dbReference type="InterPro" id="IPR050204">
    <property type="entry name" value="AraC_XylS_family_regulators"/>
</dbReference>
<keyword evidence="2" id="KW-0238">DNA-binding</keyword>
<dbReference type="PANTHER" id="PTHR46796">
    <property type="entry name" value="HTH-TYPE TRANSCRIPTIONAL ACTIVATOR RHAS-RELATED"/>
    <property type="match status" value="1"/>
</dbReference>